<feature type="transmembrane region" description="Helical" evidence="1">
    <location>
        <begin position="29"/>
        <end position="52"/>
    </location>
</feature>
<keyword evidence="1" id="KW-1133">Transmembrane helix</keyword>
<accession>A0A382KML3</accession>
<dbReference type="InterPro" id="IPR038731">
    <property type="entry name" value="RgtA/B/C-like"/>
</dbReference>
<protein>
    <recommendedName>
        <fullName evidence="2">Glycosyltransferase RgtA/B/C/D-like domain-containing protein</fullName>
    </recommendedName>
</protein>
<keyword evidence="1" id="KW-0812">Transmembrane</keyword>
<evidence type="ECO:0000256" key="1">
    <source>
        <dbReference type="SAM" id="Phobius"/>
    </source>
</evidence>
<keyword evidence="1" id="KW-0472">Membrane</keyword>
<proteinExistence type="predicted"/>
<feature type="domain" description="Glycosyltransferase RgtA/B/C/D-like" evidence="2">
    <location>
        <begin position="149"/>
        <end position="259"/>
    </location>
</feature>
<feature type="non-terminal residue" evidence="3">
    <location>
        <position position="1"/>
    </location>
</feature>
<reference evidence="3" key="1">
    <citation type="submission" date="2018-05" db="EMBL/GenBank/DDBJ databases">
        <authorList>
            <person name="Lanie J.A."/>
            <person name="Ng W.-L."/>
            <person name="Kazmierczak K.M."/>
            <person name="Andrzejewski T.M."/>
            <person name="Davidsen T.M."/>
            <person name="Wayne K.J."/>
            <person name="Tettelin H."/>
            <person name="Glass J.I."/>
            <person name="Rusch D."/>
            <person name="Podicherti R."/>
            <person name="Tsui H.-C.T."/>
            <person name="Winkler M.E."/>
        </authorList>
    </citation>
    <scope>NUCLEOTIDE SEQUENCE</scope>
</reference>
<sequence length="260" mass="28966">VLALVAVPLSIVYIVPLIHKSRLNPPTALFWPLCVILGLGLFTIIFILVAFYSITSGLVWIILVSLLAISTIIGNWPQHLKYNSTWWKNTRDDPIKLMVGSAIAFVFVVIIAQATYYPFTGDDEISRYAYYARLIYERGELTPAIRGYPPLLPAIYASNFFAAGQIVEQVAKLYPVIISAMTILVTYGLARYWFGQIAGYTAAFILSSTPLFIHWSPVGYVDIATGLCFATCAFTVEIWRRNQQTNWAIVTGLVAGIGIW</sequence>
<name>A0A382KML3_9ZZZZ</name>
<feature type="transmembrane region" description="Helical" evidence="1">
    <location>
        <begin position="221"/>
        <end position="239"/>
    </location>
</feature>
<dbReference type="Pfam" id="PF13231">
    <property type="entry name" value="PMT_2"/>
    <property type="match status" value="1"/>
</dbReference>
<feature type="transmembrane region" description="Helical" evidence="1">
    <location>
        <begin position="97"/>
        <end position="119"/>
    </location>
</feature>
<dbReference type="EMBL" id="UINC01081517">
    <property type="protein sequence ID" value="SVC25446.1"/>
    <property type="molecule type" value="Genomic_DNA"/>
</dbReference>
<dbReference type="AlphaFoldDB" id="A0A382KML3"/>
<feature type="transmembrane region" description="Helical" evidence="1">
    <location>
        <begin position="173"/>
        <end position="190"/>
    </location>
</feature>
<feature type="non-terminal residue" evidence="3">
    <location>
        <position position="260"/>
    </location>
</feature>
<feature type="transmembrane region" description="Helical" evidence="1">
    <location>
        <begin position="58"/>
        <end position="76"/>
    </location>
</feature>
<organism evidence="3">
    <name type="scientific">marine metagenome</name>
    <dbReference type="NCBI Taxonomy" id="408172"/>
    <lineage>
        <taxon>unclassified sequences</taxon>
        <taxon>metagenomes</taxon>
        <taxon>ecological metagenomes</taxon>
    </lineage>
</organism>
<evidence type="ECO:0000259" key="2">
    <source>
        <dbReference type="Pfam" id="PF13231"/>
    </source>
</evidence>
<gene>
    <name evidence="3" type="ORF">METZ01_LOCUS278300</name>
</gene>
<evidence type="ECO:0000313" key="3">
    <source>
        <dbReference type="EMBL" id="SVC25446.1"/>
    </source>
</evidence>